<dbReference type="VEuPathDB" id="VectorBase:CPIJ012640"/>
<keyword evidence="9 14" id="KW-0560">Oxidoreductase</keyword>
<dbReference type="OrthoDB" id="2789670at2759"/>
<dbReference type="Proteomes" id="UP000002320">
    <property type="component" value="Unassembled WGS sequence"/>
</dbReference>
<evidence type="ECO:0000256" key="9">
    <source>
        <dbReference type="ARBA" id="ARBA00023002"/>
    </source>
</evidence>
<keyword evidence="7" id="KW-0256">Endoplasmic reticulum</keyword>
<dbReference type="AlphaFoldDB" id="A0A1S4JYF6"/>
<dbReference type="Gene3D" id="1.10.630.10">
    <property type="entry name" value="Cytochrome P450"/>
    <property type="match status" value="1"/>
</dbReference>
<dbReference type="PRINTS" id="PR00385">
    <property type="entry name" value="P450"/>
</dbReference>
<dbReference type="EnsemblMetazoa" id="CPIJ012640-RA">
    <property type="protein sequence ID" value="CPIJ012640-PA"/>
    <property type="gene ID" value="CPIJ012640"/>
</dbReference>
<dbReference type="GO" id="GO:0004497">
    <property type="term" value="F:monooxygenase activity"/>
    <property type="evidence" value="ECO:0007669"/>
    <property type="project" value="UniProtKB-KW"/>
</dbReference>
<proteinExistence type="inferred from homology"/>
<dbReference type="GO" id="GO:0005789">
    <property type="term" value="C:endoplasmic reticulum membrane"/>
    <property type="evidence" value="ECO:0007669"/>
    <property type="project" value="UniProtKB-SubCell"/>
</dbReference>
<keyword evidence="11 14" id="KW-0503">Monooxygenase</keyword>
<dbReference type="InterPro" id="IPR002401">
    <property type="entry name" value="Cyt_P450_E_grp-I"/>
</dbReference>
<evidence type="ECO:0000256" key="10">
    <source>
        <dbReference type="ARBA" id="ARBA00023004"/>
    </source>
</evidence>
<evidence type="ECO:0000256" key="1">
    <source>
        <dbReference type="ARBA" id="ARBA00001971"/>
    </source>
</evidence>
<dbReference type="InterPro" id="IPR001128">
    <property type="entry name" value="Cyt_P450"/>
</dbReference>
<keyword evidence="10 13" id="KW-0408">Iron</keyword>
<evidence type="ECO:0000256" key="13">
    <source>
        <dbReference type="PIRSR" id="PIRSR602401-1"/>
    </source>
</evidence>
<evidence type="ECO:0000256" key="14">
    <source>
        <dbReference type="RuleBase" id="RU000461"/>
    </source>
</evidence>
<evidence type="ECO:0000256" key="5">
    <source>
        <dbReference type="ARBA" id="ARBA00022617"/>
    </source>
</evidence>
<organism evidence="15 16">
    <name type="scientific">Culex quinquefasciatus</name>
    <name type="common">Southern house mosquito</name>
    <name type="synonym">Culex pungens</name>
    <dbReference type="NCBI Taxonomy" id="7176"/>
    <lineage>
        <taxon>Eukaryota</taxon>
        <taxon>Metazoa</taxon>
        <taxon>Ecdysozoa</taxon>
        <taxon>Arthropoda</taxon>
        <taxon>Hexapoda</taxon>
        <taxon>Insecta</taxon>
        <taxon>Pterygota</taxon>
        <taxon>Neoptera</taxon>
        <taxon>Endopterygota</taxon>
        <taxon>Diptera</taxon>
        <taxon>Nematocera</taxon>
        <taxon>Culicoidea</taxon>
        <taxon>Culicidae</taxon>
        <taxon>Culicinae</taxon>
        <taxon>Culicini</taxon>
        <taxon>Culex</taxon>
        <taxon>Culex</taxon>
    </lineage>
</organism>
<dbReference type="VEuPathDB" id="VectorBase:CQUJHB013943"/>
<dbReference type="PROSITE" id="PS00086">
    <property type="entry name" value="CYTOCHROME_P450"/>
    <property type="match status" value="1"/>
</dbReference>
<evidence type="ECO:0000256" key="4">
    <source>
        <dbReference type="ARBA" id="ARBA00010617"/>
    </source>
</evidence>
<dbReference type="InterPro" id="IPR036396">
    <property type="entry name" value="Cyt_P450_sf"/>
</dbReference>
<dbReference type="GO" id="GO:0020037">
    <property type="term" value="F:heme binding"/>
    <property type="evidence" value="ECO:0007669"/>
    <property type="project" value="InterPro"/>
</dbReference>
<comment type="cofactor">
    <cofactor evidence="1 13">
        <name>heme</name>
        <dbReference type="ChEBI" id="CHEBI:30413"/>
    </cofactor>
</comment>
<dbReference type="GO" id="GO:0016705">
    <property type="term" value="F:oxidoreductase activity, acting on paired donors, with incorporation or reduction of molecular oxygen"/>
    <property type="evidence" value="ECO:0007669"/>
    <property type="project" value="InterPro"/>
</dbReference>
<feature type="binding site" description="axial binding residue" evidence="13">
    <location>
        <position position="430"/>
    </location>
    <ligand>
        <name>heme</name>
        <dbReference type="ChEBI" id="CHEBI:30413"/>
    </ligand>
    <ligandPart>
        <name>Fe</name>
        <dbReference type="ChEBI" id="CHEBI:18248"/>
    </ligandPart>
</feature>
<comment type="subcellular location">
    <subcellularLocation>
        <location evidence="3">Endoplasmic reticulum membrane</location>
        <topology evidence="3">Peripheral membrane protein</topology>
    </subcellularLocation>
    <subcellularLocation>
        <location evidence="2">Microsome membrane</location>
        <topology evidence="2">Peripheral membrane protein</topology>
    </subcellularLocation>
</comment>
<keyword evidence="16" id="KW-1185">Reference proteome</keyword>
<evidence type="ECO:0000256" key="7">
    <source>
        <dbReference type="ARBA" id="ARBA00022824"/>
    </source>
</evidence>
<evidence type="ECO:0000256" key="8">
    <source>
        <dbReference type="ARBA" id="ARBA00022848"/>
    </source>
</evidence>
<dbReference type="SUPFAM" id="SSF48264">
    <property type="entry name" value="Cytochrome P450"/>
    <property type="match status" value="1"/>
</dbReference>
<keyword evidence="6 13" id="KW-0479">Metal-binding</keyword>
<dbReference type="InterPro" id="IPR017972">
    <property type="entry name" value="Cyt_P450_CS"/>
</dbReference>
<name>A0A1S4JYF6_CULQU</name>
<dbReference type="Pfam" id="PF00067">
    <property type="entry name" value="p450"/>
    <property type="match status" value="1"/>
</dbReference>
<dbReference type="PRINTS" id="PR00463">
    <property type="entry name" value="EP450I"/>
</dbReference>
<dbReference type="InterPro" id="IPR050476">
    <property type="entry name" value="Insect_CytP450_Detox"/>
</dbReference>
<protein>
    <submittedName>
        <fullName evidence="15">Uncharacterized protein</fullName>
    </submittedName>
</protein>
<evidence type="ECO:0000256" key="3">
    <source>
        <dbReference type="ARBA" id="ARBA00004406"/>
    </source>
</evidence>
<dbReference type="InParanoid" id="A0A1S4JYF6"/>
<dbReference type="PANTHER" id="PTHR24292">
    <property type="entry name" value="CYTOCHROME P450"/>
    <property type="match status" value="1"/>
</dbReference>
<evidence type="ECO:0000256" key="2">
    <source>
        <dbReference type="ARBA" id="ARBA00004174"/>
    </source>
</evidence>
<keyword evidence="12" id="KW-0472">Membrane</keyword>
<dbReference type="FunFam" id="1.10.630.10:FF:000182">
    <property type="entry name" value="Cytochrome P450 3A4"/>
    <property type="match status" value="1"/>
</dbReference>
<dbReference type="GO" id="GO:0005506">
    <property type="term" value="F:iron ion binding"/>
    <property type="evidence" value="ECO:0007669"/>
    <property type="project" value="InterPro"/>
</dbReference>
<evidence type="ECO:0000256" key="11">
    <source>
        <dbReference type="ARBA" id="ARBA00023033"/>
    </source>
</evidence>
<evidence type="ECO:0000313" key="16">
    <source>
        <dbReference type="Proteomes" id="UP000002320"/>
    </source>
</evidence>
<evidence type="ECO:0000256" key="6">
    <source>
        <dbReference type="ARBA" id="ARBA00022723"/>
    </source>
</evidence>
<evidence type="ECO:0000256" key="12">
    <source>
        <dbReference type="ARBA" id="ARBA00023136"/>
    </source>
</evidence>
<comment type="similarity">
    <text evidence="4 14">Belongs to the cytochrome P450 family.</text>
</comment>
<evidence type="ECO:0000313" key="15">
    <source>
        <dbReference type="EnsemblMetazoa" id="CPIJ012640-PA"/>
    </source>
</evidence>
<reference evidence="15" key="1">
    <citation type="submission" date="2020-05" db="UniProtKB">
        <authorList>
            <consortium name="EnsemblMetazoa"/>
        </authorList>
    </citation>
    <scope>IDENTIFICATION</scope>
    <source>
        <strain evidence="15">JHB</strain>
    </source>
</reference>
<keyword evidence="5 13" id="KW-0349">Heme</keyword>
<dbReference type="PANTHER" id="PTHR24292:SF93">
    <property type="entry name" value="CYTOCHROME P450 310A1-RELATED"/>
    <property type="match status" value="1"/>
</dbReference>
<accession>A0A1S4JYF6</accession>
<dbReference type="CDD" id="cd11056">
    <property type="entry name" value="CYP6-like"/>
    <property type="match status" value="1"/>
</dbReference>
<keyword evidence="8" id="KW-0492">Microsome</keyword>
<sequence>MLLVIFFVVSLLTLAYRAFRYRLTYWKRHGIPQLQPAIPFGDLGPVFRQNRFYGELLEDLYLQSKHLPLVGIYVTFRPVLVAVDPELIKAILVRDAECFGDRGLNADEDRDPMAANIFHIQGDRAKDLRSRLYSTFSAAKMRGYFIQLSSTAFSLVGALERSAGSVVEVQDVMSRYTADGTAAVLFGLEADSINDEHDMFREVARRAVAVDAFNLMRIAFYFLTPKFKNWLGIKFVDSVVESFMISMVRKISEHREREKSDQDLIQMLLDLRSSDLALKDEMVAAHALFFIIGSYEASTTTTSLCLYELAKNVDIQQKAQQEIDSVISKEEGELTVENMTDMRYVDWCINETYRKYPTLPILFRRCTKDYLVSEHNITIPSGSTVVIPLLGLANDPEFFPNPEAFLPERFENRPDYGLPFYPFGAGPRSCIAKRLGHLQTKVALVMLLAKFDIALANPDEGSVQFHPKFFITKAVGGLNIVFTKRDQ</sequence>